<dbReference type="GO" id="GO:0005886">
    <property type="term" value="C:plasma membrane"/>
    <property type="evidence" value="ECO:0007669"/>
    <property type="project" value="UniProtKB-SubCell"/>
</dbReference>
<dbReference type="InterPro" id="IPR045621">
    <property type="entry name" value="BPD_transp_1_N"/>
</dbReference>
<evidence type="ECO:0000256" key="5">
    <source>
        <dbReference type="ARBA" id="ARBA00022989"/>
    </source>
</evidence>
<evidence type="ECO:0000256" key="3">
    <source>
        <dbReference type="ARBA" id="ARBA00022475"/>
    </source>
</evidence>
<keyword evidence="5 7" id="KW-1133">Transmembrane helix</keyword>
<evidence type="ECO:0000313" key="10">
    <source>
        <dbReference type="Proteomes" id="UP000198741"/>
    </source>
</evidence>
<dbReference type="Gene3D" id="1.10.3720.10">
    <property type="entry name" value="MetI-like"/>
    <property type="match status" value="1"/>
</dbReference>
<evidence type="ECO:0000256" key="7">
    <source>
        <dbReference type="RuleBase" id="RU363032"/>
    </source>
</evidence>
<dbReference type="GO" id="GO:0071916">
    <property type="term" value="F:dipeptide transmembrane transporter activity"/>
    <property type="evidence" value="ECO:0007669"/>
    <property type="project" value="TreeGrafter"/>
</dbReference>
<feature type="domain" description="ABC transmembrane type-1" evidence="8">
    <location>
        <begin position="111"/>
        <end position="341"/>
    </location>
</feature>
<keyword evidence="4 7" id="KW-0812">Transmembrane</keyword>
<feature type="transmembrane region" description="Helical" evidence="7">
    <location>
        <begin position="15"/>
        <end position="40"/>
    </location>
</feature>
<dbReference type="SUPFAM" id="SSF161098">
    <property type="entry name" value="MetI-like"/>
    <property type="match status" value="1"/>
</dbReference>
<feature type="transmembrane region" description="Helical" evidence="7">
    <location>
        <begin position="150"/>
        <end position="172"/>
    </location>
</feature>
<keyword evidence="10" id="KW-1185">Reference proteome</keyword>
<feature type="transmembrane region" description="Helical" evidence="7">
    <location>
        <begin position="214"/>
        <end position="234"/>
    </location>
</feature>
<evidence type="ECO:0000256" key="6">
    <source>
        <dbReference type="ARBA" id="ARBA00023136"/>
    </source>
</evidence>
<evidence type="ECO:0000256" key="2">
    <source>
        <dbReference type="ARBA" id="ARBA00022448"/>
    </source>
</evidence>
<dbReference type="PANTHER" id="PTHR43163:SF6">
    <property type="entry name" value="DIPEPTIDE TRANSPORT SYSTEM PERMEASE PROTEIN DPPB-RELATED"/>
    <property type="match status" value="1"/>
</dbReference>
<evidence type="ECO:0000256" key="4">
    <source>
        <dbReference type="ARBA" id="ARBA00022692"/>
    </source>
</evidence>
<organism evidence="9 10">
    <name type="scientific">Nakamurella panacisegetis</name>
    <dbReference type="NCBI Taxonomy" id="1090615"/>
    <lineage>
        <taxon>Bacteria</taxon>
        <taxon>Bacillati</taxon>
        <taxon>Actinomycetota</taxon>
        <taxon>Actinomycetes</taxon>
        <taxon>Nakamurellales</taxon>
        <taxon>Nakamurellaceae</taxon>
        <taxon>Nakamurella</taxon>
    </lineage>
</organism>
<dbReference type="EMBL" id="LT629710">
    <property type="protein sequence ID" value="SDO84592.1"/>
    <property type="molecule type" value="Genomic_DNA"/>
</dbReference>
<sequence>MAVPGARKRSRHRDLWLFILKRLGIGLLLVLGATLVSFILTQLVPGDPAAANLGQQAVEDPGAVAAFRHKYGLDKPLPVQFLTYIWNVLHGDLGLSQQSHRPVSTDLAEYVPATFELAIFAIVLSLLIGVSLGILAAVTRDRWPDQVLRVVSLGGVSMPTFWIALMAFYLLFFKWGILPGGGRLDPTQTPPDHITGMYTVDALLHGQWSLFGSAVYHLVLPGLVLATYTIGLLLRFTRASVLEILGNDYVRAARAKGLPERTVVLRHVLRPALVSIITVAGVAFGSLLSGAVLVENIFSWPGLGQYAYLSAINLDLPAIMGVSLVVAVVYIAMNLLVDVLYGVIDPRIRLS</sequence>
<protein>
    <submittedName>
        <fullName evidence="9">Peptide/nickel transport system permease protein</fullName>
    </submittedName>
</protein>
<feature type="transmembrane region" description="Helical" evidence="7">
    <location>
        <begin position="272"/>
        <end position="298"/>
    </location>
</feature>
<dbReference type="Pfam" id="PF00528">
    <property type="entry name" value="BPD_transp_1"/>
    <property type="match status" value="1"/>
</dbReference>
<evidence type="ECO:0000256" key="1">
    <source>
        <dbReference type="ARBA" id="ARBA00004651"/>
    </source>
</evidence>
<dbReference type="PANTHER" id="PTHR43163">
    <property type="entry name" value="DIPEPTIDE TRANSPORT SYSTEM PERMEASE PROTEIN DPPB-RELATED"/>
    <property type="match status" value="1"/>
</dbReference>
<dbReference type="STRING" id="1090615.SAMN04515671_2117"/>
<accession>A0A1H0MW37</accession>
<gene>
    <name evidence="9" type="ORF">SAMN04515671_2117</name>
</gene>
<dbReference type="Pfam" id="PF19300">
    <property type="entry name" value="BPD_transp_1_N"/>
    <property type="match status" value="1"/>
</dbReference>
<dbReference type="InterPro" id="IPR035906">
    <property type="entry name" value="MetI-like_sf"/>
</dbReference>
<proteinExistence type="inferred from homology"/>
<keyword evidence="2 7" id="KW-0813">Transport</keyword>
<dbReference type="AlphaFoldDB" id="A0A1H0MW37"/>
<dbReference type="RefSeq" id="WP_197676511.1">
    <property type="nucleotide sequence ID" value="NZ_LT629710.1"/>
</dbReference>
<evidence type="ECO:0000259" key="8">
    <source>
        <dbReference type="PROSITE" id="PS50928"/>
    </source>
</evidence>
<dbReference type="InterPro" id="IPR000515">
    <property type="entry name" value="MetI-like"/>
</dbReference>
<reference evidence="9 10" key="1">
    <citation type="submission" date="2016-10" db="EMBL/GenBank/DDBJ databases">
        <authorList>
            <person name="de Groot N.N."/>
        </authorList>
    </citation>
    <scope>NUCLEOTIDE SEQUENCE [LARGE SCALE GENOMIC DNA]</scope>
    <source>
        <strain evidence="10">P4-7,KCTC 19426,CECT 7604</strain>
    </source>
</reference>
<comment type="similarity">
    <text evidence="7">Belongs to the binding-protein-dependent transport system permease family.</text>
</comment>
<keyword evidence="6 7" id="KW-0472">Membrane</keyword>
<comment type="subcellular location">
    <subcellularLocation>
        <location evidence="1 7">Cell membrane</location>
        <topology evidence="1 7">Multi-pass membrane protein</topology>
    </subcellularLocation>
</comment>
<name>A0A1H0MW37_9ACTN</name>
<evidence type="ECO:0000313" key="9">
    <source>
        <dbReference type="EMBL" id="SDO84592.1"/>
    </source>
</evidence>
<dbReference type="CDD" id="cd06261">
    <property type="entry name" value="TM_PBP2"/>
    <property type="match status" value="1"/>
</dbReference>
<keyword evidence="3" id="KW-1003">Cell membrane</keyword>
<feature type="transmembrane region" description="Helical" evidence="7">
    <location>
        <begin position="318"/>
        <end position="344"/>
    </location>
</feature>
<feature type="transmembrane region" description="Helical" evidence="7">
    <location>
        <begin position="117"/>
        <end position="138"/>
    </location>
</feature>
<dbReference type="Proteomes" id="UP000198741">
    <property type="component" value="Chromosome I"/>
</dbReference>
<dbReference type="PROSITE" id="PS50928">
    <property type="entry name" value="ABC_TM1"/>
    <property type="match status" value="1"/>
</dbReference>